<feature type="domain" description="O-antigen ligase-related" evidence="6">
    <location>
        <begin position="228"/>
        <end position="355"/>
    </location>
</feature>
<feature type="transmembrane region" description="Helical" evidence="5">
    <location>
        <begin position="7"/>
        <end position="25"/>
    </location>
</feature>
<evidence type="ECO:0000256" key="5">
    <source>
        <dbReference type="SAM" id="Phobius"/>
    </source>
</evidence>
<sequence>MRPSDGFFLLTLALIPIQLGKFFFHPESFVLGIPIDYLAISLYLVDFALFFYIATFSLENLLAGRQALKNLVKDYETQKSFLLIWLILTLYLLADTIFFARITALSYIFFIRFLTASLFGIYAAKTLKNRNLARISIFVLLFSAIWQSLVALGQFALQKSLGLWILGERSFDSSTVNIAHGQLFGRQFLRPYGTFPHPNVLAAFLLISFIIIDSHKLLLKKKAARIITLILLPLSLIATSSKSGIFLLFLYLVTLFKKLPQILGVAALAALVLFIIRFLPEAQIASLSERLVLISAAIDIFAKNPLFGVGSLNFIPQLALQNLTSANQIRLLQPVHNVFLLILAENGFFGLIIFAFLLLFVLKKAKTKAKILLFISLVIFASFDHFLWTLNQGRLLFWLACAYIISSPKKN</sequence>
<dbReference type="PANTHER" id="PTHR37422:SF13">
    <property type="entry name" value="LIPOPOLYSACCHARIDE BIOSYNTHESIS PROTEIN PA4999-RELATED"/>
    <property type="match status" value="1"/>
</dbReference>
<feature type="transmembrane region" description="Helical" evidence="5">
    <location>
        <begin position="37"/>
        <end position="59"/>
    </location>
</feature>
<proteinExistence type="predicted"/>
<gene>
    <name evidence="7" type="ORF">A2693_00135</name>
</gene>
<feature type="transmembrane region" description="Helical" evidence="5">
    <location>
        <begin position="226"/>
        <end position="253"/>
    </location>
</feature>
<feature type="transmembrane region" description="Helical" evidence="5">
    <location>
        <begin position="371"/>
        <end position="390"/>
    </location>
</feature>
<keyword evidence="2 5" id="KW-0812">Transmembrane</keyword>
<feature type="transmembrane region" description="Helical" evidence="5">
    <location>
        <begin position="291"/>
        <end position="315"/>
    </location>
</feature>
<dbReference type="PANTHER" id="PTHR37422">
    <property type="entry name" value="TEICHURONIC ACID BIOSYNTHESIS PROTEIN TUAE"/>
    <property type="match status" value="1"/>
</dbReference>
<evidence type="ECO:0000256" key="3">
    <source>
        <dbReference type="ARBA" id="ARBA00022989"/>
    </source>
</evidence>
<comment type="subcellular location">
    <subcellularLocation>
        <location evidence="1">Membrane</location>
        <topology evidence="1">Multi-pass membrane protein</topology>
    </subcellularLocation>
</comment>
<feature type="transmembrane region" description="Helical" evidence="5">
    <location>
        <begin position="105"/>
        <end position="123"/>
    </location>
</feature>
<comment type="caution">
    <text evidence="7">The sequence shown here is derived from an EMBL/GenBank/DDBJ whole genome shotgun (WGS) entry which is preliminary data.</text>
</comment>
<feature type="transmembrane region" description="Helical" evidence="5">
    <location>
        <begin position="259"/>
        <end position="279"/>
    </location>
</feature>
<keyword evidence="4 5" id="KW-0472">Membrane</keyword>
<dbReference type="InterPro" id="IPR051533">
    <property type="entry name" value="WaaL-like"/>
</dbReference>
<evidence type="ECO:0000256" key="2">
    <source>
        <dbReference type="ARBA" id="ARBA00022692"/>
    </source>
</evidence>
<feature type="transmembrane region" description="Helical" evidence="5">
    <location>
        <begin position="80"/>
        <end position="99"/>
    </location>
</feature>
<keyword evidence="3 5" id="KW-1133">Transmembrane helix</keyword>
<evidence type="ECO:0000313" key="7">
    <source>
        <dbReference type="EMBL" id="OGD87353.1"/>
    </source>
</evidence>
<dbReference type="Proteomes" id="UP000178577">
    <property type="component" value="Unassembled WGS sequence"/>
</dbReference>
<feature type="transmembrane region" description="Helical" evidence="5">
    <location>
        <begin position="335"/>
        <end position="359"/>
    </location>
</feature>
<dbReference type="Pfam" id="PF04932">
    <property type="entry name" value="Wzy_C"/>
    <property type="match status" value="1"/>
</dbReference>
<evidence type="ECO:0000313" key="8">
    <source>
        <dbReference type="Proteomes" id="UP000178577"/>
    </source>
</evidence>
<dbReference type="AlphaFoldDB" id="A0A1F5G643"/>
<dbReference type="InterPro" id="IPR007016">
    <property type="entry name" value="O-antigen_ligase-rel_domated"/>
</dbReference>
<evidence type="ECO:0000256" key="4">
    <source>
        <dbReference type="ARBA" id="ARBA00023136"/>
    </source>
</evidence>
<organism evidence="7 8">
    <name type="scientific">Candidatus Curtissbacteria bacterium RIFCSPHIGHO2_01_FULL_40_12</name>
    <dbReference type="NCBI Taxonomy" id="1797710"/>
    <lineage>
        <taxon>Bacteria</taxon>
        <taxon>Candidatus Curtissiibacteriota</taxon>
    </lineage>
</organism>
<accession>A0A1F5G643</accession>
<dbReference type="EMBL" id="MFAY01000060">
    <property type="protein sequence ID" value="OGD87353.1"/>
    <property type="molecule type" value="Genomic_DNA"/>
</dbReference>
<protein>
    <recommendedName>
        <fullName evidence="6">O-antigen ligase-related domain-containing protein</fullName>
    </recommendedName>
</protein>
<dbReference type="GO" id="GO:0016020">
    <property type="term" value="C:membrane"/>
    <property type="evidence" value="ECO:0007669"/>
    <property type="project" value="UniProtKB-SubCell"/>
</dbReference>
<evidence type="ECO:0000259" key="6">
    <source>
        <dbReference type="Pfam" id="PF04932"/>
    </source>
</evidence>
<reference evidence="7 8" key="1">
    <citation type="journal article" date="2016" name="Nat. Commun.">
        <title>Thousands of microbial genomes shed light on interconnected biogeochemical processes in an aquifer system.</title>
        <authorList>
            <person name="Anantharaman K."/>
            <person name="Brown C.T."/>
            <person name="Hug L.A."/>
            <person name="Sharon I."/>
            <person name="Castelle C.J."/>
            <person name="Probst A.J."/>
            <person name="Thomas B.C."/>
            <person name="Singh A."/>
            <person name="Wilkins M.J."/>
            <person name="Karaoz U."/>
            <person name="Brodie E.L."/>
            <person name="Williams K.H."/>
            <person name="Hubbard S.S."/>
            <person name="Banfield J.F."/>
        </authorList>
    </citation>
    <scope>NUCLEOTIDE SEQUENCE [LARGE SCALE GENOMIC DNA]</scope>
</reference>
<name>A0A1F5G643_9BACT</name>
<evidence type="ECO:0000256" key="1">
    <source>
        <dbReference type="ARBA" id="ARBA00004141"/>
    </source>
</evidence>
<feature type="transmembrane region" description="Helical" evidence="5">
    <location>
        <begin position="200"/>
        <end position="219"/>
    </location>
</feature>
<feature type="transmembrane region" description="Helical" evidence="5">
    <location>
        <begin position="135"/>
        <end position="157"/>
    </location>
</feature>